<keyword evidence="3" id="KW-1185">Reference proteome</keyword>
<protein>
    <recommendedName>
        <fullName evidence="4">Circadian-associated transcriptional repressor</fullName>
    </recommendedName>
</protein>
<evidence type="ECO:0000313" key="3">
    <source>
        <dbReference type="Proteomes" id="UP000827986"/>
    </source>
</evidence>
<feature type="compositionally biased region" description="Polar residues" evidence="1">
    <location>
        <begin position="112"/>
        <end position="127"/>
    </location>
</feature>
<dbReference type="EMBL" id="JAHDVG010000471">
    <property type="protein sequence ID" value="KAH1179734.1"/>
    <property type="molecule type" value="Genomic_DNA"/>
</dbReference>
<feature type="region of interest" description="Disordered" evidence="1">
    <location>
        <begin position="67"/>
        <end position="129"/>
    </location>
</feature>
<evidence type="ECO:0008006" key="4">
    <source>
        <dbReference type="Google" id="ProtNLM"/>
    </source>
</evidence>
<sequence>MPLETASPRLLPACHSLLANFRVPAVMESPNSMSSCESLYSVDSAASDEEDKCYDFGVFLSDSESEVEKEAGGLSRRRDARSRGERNLFSPKSAWTSPSLPGRDCKRRTAKPTLQSSARQRPSSQCGRFSGALEGRYPSACAYLMDGDGSLAGRILSQKRVESGRKHLIRPAGEREYPKYAEKPAVHGLKRQRNGETEMKEAPTLPLTDGDRLFAQKCRELQGFIRPLAELLNGLKRGRYKRGLSSFQRSVAMDRIQRIVGVLQKPEMGERYLGTLLQVEMMLKVWFPHVALNSSCPDSNPAEHARKLAKQSHPKPSAVDSYGGKPAVPSEDSAQNPAVEKLHHTDPAAADGKADAVWREQACFLADWSAMNLTWMHTSPICNPPLGLANLGHLNAAFSQALLGPNACGVILFLHNNLTAPAPFFRSTSVTPDKSSPAFCHPKQPPGTGDPPRCQSLPGAMAAGSYMLSQHPGSHSKSLPHLPISSKEPKPAAAWTGNRESELLARKGPVYSS</sequence>
<dbReference type="PANTHER" id="PTHR35441:SF1">
    <property type="entry name" value="CIRCADIAN-ASSOCIATED TRANSCRIPTIONAL REPRESSOR"/>
    <property type="match status" value="1"/>
</dbReference>
<feature type="region of interest" description="Disordered" evidence="1">
    <location>
        <begin position="435"/>
        <end position="513"/>
    </location>
</feature>
<dbReference type="Pfam" id="PF15673">
    <property type="entry name" value="Ciart"/>
    <property type="match status" value="1"/>
</dbReference>
<dbReference type="PANTHER" id="PTHR35441">
    <property type="entry name" value="CIRCADIAN-ASSOCIATED TRANSCRIPTIONAL REPRESSOR"/>
    <property type="match status" value="1"/>
</dbReference>
<comment type="caution">
    <text evidence="2">The sequence shown here is derived from an EMBL/GenBank/DDBJ whole genome shotgun (WGS) entry which is preliminary data.</text>
</comment>
<dbReference type="GO" id="GO:0005634">
    <property type="term" value="C:nucleus"/>
    <property type="evidence" value="ECO:0007669"/>
    <property type="project" value="TreeGrafter"/>
</dbReference>
<proteinExistence type="predicted"/>
<accession>A0A9D3XFP6</accession>
<feature type="compositionally biased region" description="Polar residues" evidence="1">
    <location>
        <begin position="467"/>
        <end position="477"/>
    </location>
</feature>
<feature type="region of interest" description="Disordered" evidence="1">
    <location>
        <begin position="298"/>
        <end position="339"/>
    </location>
</feature>
<dbReference type="InterPro" id="IPR031373">
    <property type="entry name" value="Ciart"/>
</dbReference>
<evidence type="ECO:0000256" key="1">
    <source>
        <dbReference type="SAM" id="MobiDB-lite"/>
    </source>
</evidence>
<dbReference type="Proteomes" id="UP000827986">
    <property type="component" value="Unassembled WGS sequence"/>
</dbReference>
<dbReference type="GO" id="GO:0032922">
    <property type="term" value="P:circadian regulation of gene expression"/>
    <property type="evidence" value="ECO:0007669"/>
    <property type="project" value="InterPro"/>
</dbReference>
<dbReference type="GO" id="GO:0000978">
    <property type="term" value="F:RNA polymerase II cis-regulatory region sequence-specific DNA binding"/>
    <property type="evidence" value="ECO:0007669"/>
    <property type="project" value="TreeGrafter"/>
</dbReference>
<reference evidence="2" key="1">
    <citation type="submission" date="2021-09" db="EMBL/GenBank/DDBJ databases">
        <title>The genome of Mauremys mutica provides insights into the evolution of semi-aquatic lifestyle.</title>
        <authorList>
            <person name="Gong S."/>
            <person name="Gao Y."/>
        </authorList>
    </citation>
    <scope>NUCLEOTIDE SEQUENCE</scope>
    <source>
        <strain evidence="2">MM-2020</strain>
        <tissue evidence="2">Muscle</tissue>
    </source>
</reference>
<evidence type="ECO:0000313" key="2">
    <source>
        <dbReference type="EMBL" id="KAH1179734.1"/>
    </source>
</evidence>
<gene>
    <name evidence="2" type="ORF">KIL84_005784</name>
</gene>
<organism evidence="2 3">
    <name type="scientific">Mauremys mutica</name>
    <name type="common">yellowpond turtle</name>
    <dbReference type="NCBI Taxonomy" id="74926"/>
    <lineage>
        <taxon>Eukaryota</taxon>
        <taxon>Metazoa</taxon>
        <taxon>Chordata</taxon>
        <taxon>Craniata</taxon>
        <taxon>Vertebrata</taxon>
        <taxon>Euteleostomi</taxon>
        <taxon>Archelosauria</taxon>
        <taxon>Testudinata</taxon>
        <taxon>Testudines</taxon>
        <taxon>Cryptodira</taxon>
        <taxon>Durocryptodira</taxon>
        <taxon>Testudinoidea</taxon>
        <taxon>Geoemydidae</taxon>
        <taxon>Geoemydinae</taxon>
        <taxon>Mauremys</taxon>
    </lineage>
</organism>
<dbReference type="AlphaFoldDB" id="A0A9D3XFP6"/>
<dbReference type="GO" id="GO:0045892">
    <property type="term" value="P:negative regulation of DNA-templated transcription"/>
    <property type="evidence" value="ECO:0007669"/>
    <property type="project" value="TreeGrafter"/>
</dbReference>
<name>A0A9D3XFP6_9SAUR</name>